<organism evidence="2 3">
    <name type="scientific">Escherichia phage 121Q</name>
    <dbReference type="NCBI Taxonomy" id="1555202"/>
    <lineage>
        <taxon>Viruses</taxon>
        <taxon>Duplodnaviria</taxon>
        <taxon>Heunggongvirae</taxon>
        <taxon>Uroviricota</taxon>
        <taxon>Caudoviricetes</taxon>
        <taxon>Asteriusvirus</taxon>
        <taxon>Asteriusvirus av121Q</taxon>
    </lineage>
</organism>
<evidence type="ECO:0000256" key="1">
    <source>
        <dbReference type="SAM" id="Phobius"/>
    </source>
</evidence>
<keyword evidence="1" id="KW-0812">Transmembrane</keyword>
<evidence type="ECO:0000313" key="3">
    <source>
        <dbReference type="Proteomes" id="UP000029889"/>
    </source>
</evidence>
<keyword evidence="1" id="KW-0472">Membrane</keyword>
<evidence type="ECO:0000313" key="2">
    <source>
        <dbReference type="EMBL" id="AIT14343.1"/>
    </source>
</evidence>
<sequence>MITFFAIYGFVAFVTFITNFLVLNWGCFKDEIMIIMNLQTAALMAIIWPVTLVYIFISLTQDIINKYKRKK</sequence>
<proteinExistence type="predicted"/>
<name>A0A097EY35_9CAUD</name>
<reference evidence="2 3" key="1">
    <citation type="submission" date="2014-09" db="EMBL/GenBank/DDBJ databases">
        <authorList>
            <person name="Lapin J.S."/>
            <person name="Pope W.H."/>
            <person name="Hua J."/>
            <person name="Ford M.E."/>
            <person name="Conway J.F."/>
            <person name="Hatfull G.F."/>
            <person name="Hendrix R.W."/>
        </authorList>
    </citation>
    <scope>NUCLEOTIDE SEQUENCE [LARGE SCALE GENOMIC DNA]</scope>
</reference>
<dbReference type="EMBL" id="KM507819">
    <property type="protein sequence ID" value="AIT14343.1"/>
    <property type="molecule type" value="Genomic_DNA"/>
</dbReference>
<feature type="transmembrane region" description="Helical" evidence="1">
    <location>
        <begin position="6"/>
        <end position="28"/>
    </location>
</feature>
<accession>A0A097EY35</accession>
<keyword evidence="1" id="KW-1133">Transmembrane helix</keyword>
<dbReference type="RefSeq" id="YP_009102040.1">
    <property type="nucleotide sequence ID" value="NC_025447.1"/>
</dbReference>
<protein>
    <submittedName>
        <fullName evidence="2">Uncharacterized protein</fullName>
    </submittedName>
</protein>
<feature type="transmembrane region" description="Helical" evidence="1">
    <location>
        <begin position="40"/>
        <end position="59"/>
    </location>
</feature>
<dbReference type="KEGG" id="vg:22111493"/>
<keyword evidence="3" id="KW-1185">Reference proteome</keyword>
<dbReference type="GeneID" id="22111493"/>
<dbReference type="Proteomes" id="UP000029889">
    <property type="component" value="Segment"/>
</dbReference>
<gene>
    <name evidence="2" type="primary">453</name>
    <name evidence="2" type="ORF">PBI_121Q_453</name>
</gene>